<dbReference type="Gene3D" id="3.30.460.10">
    <property type="entry name" value="Beta Polymerase, domain 2"/>
    <property type="match status" value="1"/>
</dbReference>
<accession>A0A3A1URK4</accession>
<keyword evidence="1" id="KW-0548">Nucleotidyltransferase</keyword>
<dbReference type="AlphaFoldDB" id="A0A3A1URK4"/>
<organism evidence="1 2">
    <name type="scientific">Paenibacillus nanensis</name>
    <dbReference type="NCBI Taxonomy" id="393251"/>
    <lineage>
        <taxon>Bacteria</taxon>
        <taxon>Bacillati</taxon>
        <taxon>Bacillota</taxon>
        <taxon>Bacilli</taxon>
        <taxon>Bacillales</taxon>
        <taxon>Paenibacillaceae</taxon>
        <taxon>Paenibacillus</taxon>
    </lineage>
</organism>
<dbReference type="EMBL" id="QXQA01000011">
    <property type="protein sequence ID" value="RIX51189.1"/>
    <property type="molecule type" value="Genomic_DNA"/>
</dbReference>
<protein>
    <submittedName>
        <fullName evidence="1">Aminoglycoside 6-adenylyltransferase</fullName>
    </submittedName>
</protein>
<reference evidence="1 2" key="1">
    <citation type="submission" date="2018-09" db="EMBL/GenBank/DDBJ databases">
        <title>Paenibacillus aracenensis nov. sp. isolated from a cave in southern Spain.</title>
        <authorList>
            <person name="Jurado V."/>
            <person name="Gutierrez-Patricio S."/>
            <person name="Gonzalez-Pimentel J.L."/>
            <person name="Miller A.Z."/>
            <person name="Laiz L."/>
            <person name="Saiz-Jimenez C."/>
        </authorList>
    </citation>
    <scope>NUCLEOTIDE SEQUENCE [LARGE SCALE GENOMIC DNA]</scope>
    <source>
        <strain evidence="1 2">DSM 22867</strain>
    </source>
</reference>
<dbReference type="OrthoDB" id="9776406at2"/>
<evidence type="ECO:0000313" key="1">
    <source>
        <dbReference type="EMBL" id="RIX51189.1"/>
    </source>
</evidence>
<sequence length="289" mass="33467">MRSEEEMMGSILRFAEEEEGIRAVILNGSRANPLVTADRFQDYDVVFFVTDMQRFIQDRSWIAQRFGEILIMQTPDEWTTSADEPRDRFAFLMLFMDGNRIDLTFSPAEKLPGMRHDSLSVLLLDKDGLAGELPPPSIEDYRTTPPSAERFAECCNEFWWVSTYIAKGLWRGELYYASFHLERPVRDMLILMLNWYIGVQSSFEANPGKLGKYYDRLLPPDMWERFKATFPGSSPELMWRSLFVMGELFREAAAAVARYFGFVYNEEEDRKVTAYLRQVQASADSPPAS</sequence>
<evidence type="ECO:0000313" key="2">
    <source>
        <dbReference type="Proteomes" id="UP000266482"/>
    </source>
</evidence>
<dbReference type="Gene3D" id="1.20.120.330">
    <property type="entry name" value="Nucleotidyltransferases domain 2"/>
    <property type="match status" value="1"/>
</dbReference>
<dbReference type="InterPro" id="IPR043519">
    <property type="entry name" value="NT_sf"/>
</dbReference>
<dbReference type="Proteomes" id="UP000266482">
    <property type="component" value="Unassembled WGS sequence"/>
</dbReference>
<gene>
    <name evidence="1" type="primary">ant(6)</name>
    <name evidence="1" type="ORF">D3P08_17060</name>
</gene>
<dbReference type="RefSeq" id="WP_119600922.1">
    <property type="nucleotide sequence ID" value="NZ_QXQA01000011.1"/>
</dbReference>
<keyword evidence="2" id="KW-1185">Reference proteome</keyword>
<dbReference type="Pfam" id="PF04439">
    <property type="entry name" value="Adenyl_transf"/>
    <property type="match status" value="1"/>
</dbReference>
<comment type="caution">
    <text evidence="1">The sequence shown here is derived from an EMBL/GenBank/DDBJ whole genome shotgun (WGS) entry which is preliminary data.</text>
</comment>
<dbReference type="InterPro" id="IPR007530">
    <property type="entry name" value="Aminoglycoside_adenylylTfrase"/>
</dbReference>
<dbReference type="GO" id="GO:0016779">
    <property type="term" value="F:nucleotidyltransferase activity"/>
    <property type="evidence" value="ECO:0007669"/>
    <property type="project" value="UniProtKB-KW"/>
</dbReference>
<dbReference type="PIRSF" id="PIRSF000812">
    <property type="entry name" value="AAD"/>
    <property type="match status" value="1"/>
</dbReference>
<keyword evidence="1" id="KW-0808">Transferase</keyword>
<dbReference type="SUPFAM" id="SSF81631">
    <property type="entry name" value="PAP/OAS1 substrate-binding domain"/>
    <property type="match status" value="1"/>
</dbReference>
<dbReference type="SUPFAM" id="SSF81301">
    <property type="entry name" value="Nucleotidyltransferase"/>
    <property type="match status" value="1"/>
</dbReference>
<proteinExistence type="predicted"/>
<name>A0A3A1URK4_9BACL</name>